<evidence type="ECO:0000313" key="1">
    <source>
        <dbReference type="EMBL" id="CAB4151502.1"/>
    </source>
</evidence>
<gene>
    <name evidence="1" type="ORF">UFOVP588_18</name>
</gene>
<name>A0A6J5MYJ6_9CAUD</name>
<dbReference type="EMBL" id="LR796561">
    <property type="protein sequence ID" value="CAB4151502.1"/>
    <property type="molecule type" value="Genomic_DNA"/>
</dbReference>
<reference evidence="1" key="1">
    <citation type="submission" date="2020-04" db="EMBL/GenBank/DDBJ databases">
        <authorList>
            <person name="Chiriac C."/>
            <person name="Salcher M."/>
            <person name="Ghai R."/>
            <person name="Kavagutti S V."/>
        </authorList>
    </citation>
    <scope>NUCLEOTIDE SEQUENCE</scope>
</reference>
<sequence length="49" mass="5911">MTQAQKVFEAMMRAKGYTDFTKVKDRYNNSALQTRWNYFLLGWEMRGVQ</sequence>
<organism evidence="1">
    <name type="scientific">uncultured Caudovirales phage</name>
    <dbReference type="NCBI Taxonomy" id="2100421"/>
    <lineage>
        <taxon>Viruses</taxon>
        <taxon>Duplodnaviria</taxon>
        <taxon>Heunggongvirae</taxon>
        <taxon>Uroviricota</taxon>
        <taxon>Caudoviricetes</taxon>
        <taxon>Peduoviridae</taxon>
        <taxon>Maltschvirus</taxon>
        <taxon>Maltschvirus maltsch</taxon>
    </lineage>
</organism>
<proteinExistence type="predicted"/>
<protein>
    <submittedName>
        <fullName evidence="1">Uncharacterized protein</fullName>
    </submittedName>
</protein>
<accession>A0A6J5MYJ6</accession>